<proteinExistence type="predicted"/>
<name>A0A485KAS2_9STRA</name>
<dbReference type="GO" id="GO:0020037">
    <property type="term" value="F:heme binding"/>
    <property type="evidence" value="ECO:0007669"/>
    <property type="project" value="InterPro"/>
</dbReference>
<accession>A0A485KAS2</accession>
<protein>
    <submittedName>
        <fullName evidence="2">Aste57867_3991 protein</fullName>
    </submittedName>
</protein>
<dbReference type="SUPFAM" id="SSF48264">
    <property type="entry name" value="Cytochrome P450"/>
    <property type="match status" value="1"/>
</dbReference>
<dbReference type="Proteomes" id="UP000332933">
    <property type="component" value="Unassembled WGS sequence"/>
</dbReference>
<evidence type="ECO:0000313" key="3">
    <source>
        <dbReference type="Proteomes" id="UP000332933"/>
    </source>
</evidence>
<dbReference type="Gene3D" id="1.10.630.10">
    <property type="entry name" value="Cytochrome P450"/>
    <property type="match status" value="1"/>
</dbReference>
<dbReference type="InterPro" id="IPR036396">
    <property type="entry name" value="Cyt_P450_sf"/>
</dbReference>
<evidence type="ECO:0000313" key="1">
    <source>
        <dbReference type="EMBL" id="KAF0714195.1"/>
    </source>
</evidence>
<dbReference type="OrthoDB" id="1470350at2759"/>
<dbReference type="EMBL" id="CAADRA010000849">
    <property type="protein sequence ID" value="VFT81126.1"/>
    <property type="molecule type" value="Genomic_DNA"/>
</dbReference>
<evidence type="ECO:0000313" key="2">
    <source>
        <dbReference type="EMBL" id="VFT81126.1"/>
    </source>
</evidence>
<gene>
    <name evidence="2" type="primary">Aste57867_3991</name>
    <name evidence="1" type="ORF">As57867_003980</name>
    <name evidence="2" type="ORF">ASTE57867_3991</name>
</gene>
<sequence>MRRLELIPGFSHFPIPSLRKRLRARTKLFQIMGDVVTAKIANKALDGKPHYLLDAMLDAKVTSGDAMAPRSAGLSTCWPRILLLQPKSETSAGLLSTFGSFDQWEALQELTFTTAVIEETHSLHPAVYHLNRRVAVAHVGWLGDFYCKGHLVGHCDRKKYREERSELKILPLFLPLETRASK</sequence>
<reference evidence="1" key="2">
    <citation type="submission" date="2019-06" db="EMBL/GenBank/DDBJ databases">
        <title>Genomics analysis of Aphanomyces spp. identifies a new class of oomycete effector associated with host adaptation.</title>
        <authorList>
            <person name="Gaulin E."/>
        </authorList>
    </citation>
    <scope>NUCLEOTIDE SEQUENCE</scope>
    <source>
        <strain evidence="1">CBS 578.67</strain>
    </source>
</reference>
<dbReference type="GO" id="GO:0016705">
    <property type="term" value="F:oxidoreductase activity, acting on paired donors, with incorporation or reduction of molecular oxygen"/>
    <property type="evidence" value="ECO:0007669"/>
    <property type="project" value="InterPro"/>
</dbReference>
<dbReference type="AlphaFoldDB" id="A0A485KAS2"/>
<reference evidence="2 3" key="1">
    <citation type="submission" date="2019-03" db="EMBL/GenBank/DDBJ databases">
        <authorList>
            <person name="Gaulin E."/>
            <person name="Dumas B."/>
        </authorList>
    </citation>
    <scope>NUCLEOTIDE SEQUENCE [LARGE SCALE GENOMIC DNA]</scope>
    <source>
        <strain evidence="2">CBS 568.67</strain>
    </source>
</reference>
<organism evidence="2 3">
    <name type="scientific">Aphanomyces stellatus</name>
    <dbReference type="NCBI Taxonomy" id="120398"/>
    <lineage>
        <taxon>Eukaryota</taxon>
        <taxon>Sar</taxon>
        <taxon>Stramenopiles</taxon>
        <taxon>Oomycota</taxon>
        <taxon>Saprolegniomycetes</taxon>
        <taxon>Saprolegniales</taxon>
        <taxon>Verrucalvaceae</taxon>
        <taxon>Aphanomyces</taxon>
    </lineage>
</organism>
<dbReference type="GO" id="GO:0004497">
    <property type="term" value="F:monooxygenase activity"/>
    <property type="evidence" value="ECO:0007669"/>
    <property type="project" value="InterPro"/>
</dbReference>
<dbReference type="GO" id="GO:0005506">
    <property type="term" value="F:iron ion binding"/>
    <property type="evidence" value="ECO:0007669"/>
    <property type="project" value="InterPro"/>
</dbReference>
<keyword evidence="3" id="KW-1185">Reference proteome</keyword>
<dbReference type="EMBL" id="VJMH01000849">
    <property type="protein sequence ID" value="KAF0714195.1"/>
    <property type="molecule type" value="Genomic_DNA"/>
</dbReference>